<dbReference type="PANTHER" id="PTHR28158:SF1">
    <property type="entry name" value="SMALL RIBOSOMAL SUBUNIT PROTEIN MS45"/>
    <property type="match status" value="1"/>
</dbReference>
<protein>
    <submittedName>
        <fullName evidence="2">Uncharacterized protein</fullName>
    </submittedName>
</protein>
<dbReference type="Proteomes" id="UP000275772">
    <property type="component" value="Unassembled WGS sequence"/>
</dbReference>
<evidence type="ECO:0000313" key="3">
    <source>
        <dbReference type="Proteomes" id="UP000275772"/>
    </source>
</evidence>
<organism evidence="2 3">
    <name type="scientific">Blumeria hordei</name>
    <name type="common">Barley powdery mildew</name>
    <name type="synonym">Blumeria graminis f. sp. hordei</name>
    <dbReference type="NCBI Taxonomy" id="2867405"/>
    <lineage>
        <taxon>Eukaryota</taxon>
        <taxon>Fungi</taxon>
        <taxon>Dikarya</taxon>
        <taxon>Ascomycota</taxon>
        <taxon>Pezizomycotina</taxon>
        <taxon>Leotiomycetes</taxon>
        <taxon>Erysiphales</taxon>
        <taxon>Erysiphaceae</taxon>
        <taxon>Blumeria</taxon>
    </lineage>
</organism>
<dbReference type="InterPro" id="IPR021036">
    <property type="entry name" value="Ribosomal_mS45"/>
</dbReference>
<feature type="coiled-coil region" evidence="1">
    <location>
        <begin position="90"/>
        <end position="124"/>
    </location>
</feature>
<dbReference type="VEuPathDB" id="FungiDB:BLGHR1_12559"/>
<dbReference type="Pfam" id="PF12298">
    <property type="entry name" value="Bot1p"/>
    <property type="match status" value="1"/>
</dbReference>
<dbReference type="GO" id="GO:0032543">
    <property type="term" value="P:mitochondrial translation"/>
    <property type="evidence" value="ECO:0007669"/>
    <property type="project" value="TreeGrafter"/>
</dbReference>
<dbReference type="GO" id="GO:0005763">
    <property type="term" value="C:mitochondrial small ribosomal subunit"/>
    <property type="evidence" value="ECO:0007669"/>
    <property type="project" value="TreeGrafter"/>
</dbReference>
<dbReference type="PANTHER" id="PTHR28158">
    <property type="entry name" value="37S RIBOSOMAL PROTEIN S35, MITOCHONDRIAL"/>
    <property type="match status" value="1"/>
</dbReference>
<dbReference type="EMBL" id="UNSH01000041">
    <property type="protein sequence ID" value="SZF01788.1"/>
    <property type="molecule type" value="Genomic_DNA"/>
</dbReference>
<accession>A0A383UQ21</accession>
<dbReference type="AlphaFoldDB" id="A0A383UQ21"/>
<evidence type="ECO:0000256" key="1">
    <source>
        <dbReference type="SAM" id="Coils"/>
    </source>
</evidence>
<sequence>MSFNTSTRILNCSFCARKPKWNTQYICSFSTTPQLDRQVRMRRMMFQWLNRVGKNFYYPLKDSTNYLGAYNVNGTLRRVVDRSATQAQELERIQTTIKENPERVEELQDELEKLIKSHAEQSKVLPSATRRDLTPFPANKDFMSETVLGPWLQHKVWEDVMIRGMTVREVSAQRGIEMSRVAASVRLVQVEMLWKQQGKSTADQYSTAVLEMLPYTGKLGLLNWTDQDEKALKEARLEAKLAAEREIKETKAENTRRREEGLPLLPLVSPSIPDDMDLKNQVVEDRRRNPHESINDLAVLKVTGPQLWHPVSESRHFTRADAAKVFDDKLQPADKRVPHPELTAMHQEWLNGKSTEERTLLQTRRLKDEQQKNESKSLRRTLQQESIKKIMNQRGVVFRFQETKVDEIGRNGRGVKGVGCRYGVPNMDRSKGQVKIPQHALFAPRHMPSPKFSNTRSP</sequence>
<reference evidence="2 3" key="1">
    <citation type="submission" date="2017-11" db="EMBL/GenBank/DDBJ databases">
        <authorList>
            <person name="Kracher B."/>
        </authorList>
    </citation>
    <scope>NUCLEOTIDE SEQUENCE [LARGE SCALE GENOMIC DNA]</scope>
    <source>
        <strain evidence="2 3">RACE1</strain>
    </source>
</reference>
<name>A0A383UQ21_BLUHO</name>
<keyword evidence="1" id="KW-0175">Coiled coil</keyword>
<evidence type="ECO:0000313" key="2">
    <source>
        <dbReference type="EMBL" id="SZF01788.1"/>
    </source>
</evidence>
<dbReference type="GO" id="GO:0003735">
    <property type="term" value="F:structural constituent of ribosome"/>
    <property type="evidence" value="ECO:0007669"/>
    <property type="project" value="TreeGrafter"/>
</dbReference>
<proteinExistence type="predicted"/>
<gene>
    <name evidence="2" type="ORF">BLGHR1_12559</name>
</gene>